<dbReference type="AlphaFoldDB" id="A0AAD4QIG9"/>
<evidence type="ECO:0000313" key="2">
    <source>
        <dbReference type="EMBL" id="KAI0295653.1"/>
    </source>
</evidence>
<dbReference type="EMBL" id="WTXG01000121">
    <property type="protein sequence ID" value="KAI0292463.1"/>
    <property type="molecule type" value="Genomic_DNA"/>
</dbReference>
<protein>
    <submittedName>
        <fullName evidence="2">Uncharacterized protein</fullName>
    </submittedName>
</protein>
<evidence type="ECO:0000313" key="1">
    <source>
        <dbReference type="EMBL" id="KAI0292463.1"/>
    </source>
</evidence>
<dbReference type="Proteomes" id="UP001203297">
    <property type="component" value="Unassembled WGS sequence"/>
</dbReference>
<reference evidence="2" key="1">
    <citation type="journal article" date="2022" name="New Phytol.">
        <title>Evolutionary transition to the ectomycorrhizal habit in the genomes of a hyperdiverse lineage of mushroom-forming fungi.</title>
        <authorList>
            <person name="Looney B."/>
            <person name="Miyauchi S."/>
            <person name="Morin E."/>
            <person name="Drula E."/>
            <person name="Courty P.E."/>
            <person name="Kohler A."/>
            <person name="Kuo A."/>
            <person name="LaButti K."/>
            <person name="Pangilinan J."/>
            <person name="Lipzen A."/>
            <person name="Riley R."/>
            <person name="Andreopoulos W."/>
            <person name="He G."/>
            <person name="Johnson J."/>
            <person name="Nolan M."/>
            <person name="Tritt A."/>
            <person name="Barry K.W."/>
            <person name="Grigoriev I.V."/>
            <person name="Nagy L.G."/>
            <person name="Hibbett D."/>
            <person name="Henrissat B."/>
            <person name="Matheny P.B."/>
            <person name="Labbe J."/>
            <person name="Martin F.M."/>
        </authorList>
    </citation>
    <scope>NUCLEOTIDE SEQUENCE</scope>
    <source>
        <strain evidence="2">BPL690</strain>
    </source>
</reference>
<feature type="non-terminal residue" evidence="2">
    <location>
        <position position="1"/>
    </location>
</feature>
<keyword evidence="3" id="KW-1185">Reference proteome</keyword>
<accession>A0AAD4QIG9</accession>
<dbReference type="InterPro" id="IPR012337">
    <property type="entry name" value="RNaseH-like_sf"/>
</dbReference>
<organism evidence="2 3">
    <name type="scientific">Multifurca ochricompacta</name>
    <dbReference type="NCBI Taxonomy" id="376703"/>
    <lineage>
        <taxon>Eukaryota</taxon>
        <taxon>Fungi</taxon>
        <taxon>Dikarya</taxon>
        <taxon>Basidiomycota</taxon>
        <taxon>Agaricomycotina</taxon>
        <taxon>Agaricomycetes</taxon>
        <taxon>Russulales</taxon>
        <taxon>Russulaceae</taxon>
        <taxon>Multifurca</taxon>
    </lineage>
</organism>
<proteinExistence type="predicted"/>
<gene>
    <name evidence="2" type="ORF">B0F90DRAFT_1575375</name>
    <name evidence="1" type="ORF">B0F90DRAFT_1603682</name>
</gene>
<comment type="caution">
    <text evidence="2">The sequence shown here is derived from an EMBL/GenBank/DDBJ whole genome shotgun (WGS) entry which is preliminary data.</text>
</comment>
<feature type="non-terminal residue" evidence="2">
    <location>
        <position position="101"/>
    </location>
</feature>
<sequence>IEEVEAAMKQDMALADEHVKPMRQVLSKLRRLSNRIKNSSTLILPRWKDTIKELAPTSDENLTVCMMPRDVCTRWNSTYDMLKFAYKYREVVDKITSERSL</sequence>
<evidence type="ECO:0000313" key="3">
    <source>
        <dbReference type="Proteomes" id="UP001203297"/>
    </source>
</evidence>
<dbReference type="EMBL" id="WTXG01000056">
    <property type="protein sequence ID" value="KAI0295653.1"/>
    <property type="molecule type" value="Genomic_DNA"/>
</dbReference>
<dbReference type="SUPFAM" id="SSF53098">
    <property type="entry name" value="Ribonuclease H-like"/>
    <property type="match status" value="1"/>
</dbReference>
<name>A0AAD4QIG9_9AGAM</name>